<feature type="domain" description="Peptidase M20 dimerisation" evidence="7">
    <location>
        <begin position="250"/>
        <end position="350"/>
    </location>
</feature>
<dbReference type="PANTHER" id="PTHR11014:SF147">
    <property type="entry name" value="PEPTIDASE M20 DIMERISATION DOMAIN-CONTAINING PROTEIN"/>
    <property type="match status" value="1"/>
</dbReference>
<keyword evidence="5" id="KW-0479">Metal-binding</keyword>
<keyword evidence="4 5" id="KW-0464">Manganese</keyword>
<dbReference type="InterPro" id="IPR036264">
    <property type="entry name" value="Bact_exopeptidase_dim_dom"/>
</dbReference>
<feature type="binding site" evidence="5">
    <location>
        <position position="170"/>
    </location>
    <ligand>
        <name>Mn(2+)</name>
        <dbReference type="ChEBI" id="CHEBI:29035"/>
        <label>2</label>
    </ligand>
</feature>
<feature type="binding site" evidence="5">
    <location>
        <position position="172"/>
    </location>
    <ligand>
        <name>Mn(2+)</name>
        <dbReference type="ChEBI" id="CHEBI:29035"/>
        <label>2</label>
    </ligand>
</feature>
<keyword evidence="2" id="KW-0732">Signal</keyword>
<dbReference type="Gene3D" id="3.40.630.10">
    <property type="entry name" value="Zn peptidases"/>
    <property type="match status" value="1"/>
</dbReference>
<evidence type="ECO:0000259" key="7">
    <source>
        <dbReference type="Pfam" id="PF07687"/>
    </source>
</evidence>
<feature type="transmembrane region" description="Helical" evidence="6">
    <location>
        <begin position="21"/>
        <end position="38"/>
    </location>
</feature>
<dbReference type="GO" id="GO:0009850">
    <property type="term" value="P:auxin metabolic process"/>
    <property type="evidence" value="ECO:0007669"/>
    <property type="project" value="InterPro"/>
</dbReference>
<evidence type="ECO:0000256" key="6">
    <source>
        <dbReference type="SAM" id="Phobius"/>
    </source>
</evidence>
<dbReference type="InterPro" id="IPR002933">
    <property type="entry name" value="Peptidase_M20"/>
</dbReference>
<dbReference type="CDD" id="cd08017">
    <property type="entry name" value="M20_IAA_Hyd"/>
    <property type="match status" value="1"/>
</dbReference>
<gene>
    <name evidence="8" type="ORF">SADUNF_Sadunf10G0029800</name>
</gene>
<evidence type="ECO:0000313" key="9">
    <source>
        <dbReference type="Proteomes" id="UP000657918"/>
    </source>
</evidence>
<keyword evidence="9" id="KW-1185">Reference proteome</keyword>
<dbReference type="InterPro" id="IPR011650">
    <property type="entry name" value="Peptidase_M20_dimer"/>
</dbReference>
<sequence length="470" mass="51761">MKTMRNILTVAGKGKLAMDKWVVHRSVFLLCSGISLAFQNSLIPDGKHFDSLPTCQNNNNISSSSYMKERIVELANDPHMVDWMKKIRRQIHENPELAFEEFETSKLIRQQLDQMGISYRWPVARTGVVATLGSGSSPFVALRADMDALPIQEMAEWGHKSKVDGKMHACGHDAHSAMLLGAARILKQLQDTLQGTVVLIFQPAEEQGQGGRDMIAEGVLDNVDAIFGLHTVHRYPTGVVASRPGEFLAGCGSFKVKIIGKGGHAAIPQDSIDPILAASTAVISLQNIVSREIDPLDSQVVSVAMIHGGTAFNFIPEFATIEGTFRAFSKKSFNALRERIKEVIEAQAAVYRCSSEINFTGTEHLTIPPTVNDARIYEHVRRVSIDILGEGNVELAPSFMGSEDFAFYLENVPGSFLFLGIRNERIGSIYQPHSPYFTIDEDVFPVGASIYAAFAHSYLSNSTRILNSFD</sequence>
<dbReference type="SUPFAM" id="SSF55031">
    <property type="entry name" value="Bacterial exopeptidase dimerisation domain"/>
    <property type="match status" value="1"/>
</dbReference>
<dbReference type="Gene3D" id="3.30.70.360">
    <property type="match status" value="1"/>
</dbReference>
<evidence type="ECO:0000256" key="2">
    <source>
        <dbReference type="ARBA" id="ARBA00022729"/>
    </source>
</evidence>
<dbReference type="GO" id="GO:0005783">
    <property type="term" value="C:endoplasmic reticulum"/>
    <property type="evidence" value="ECO:0007669"/>
    <property type="project" value="TreeGrafter"/>
</dbReference>
<dbReference type="InterPro" id="IPR017439">
    <property type="entry name" value="Amidohydrolase"/>
</dbReference>
<keyword evidence="6" id="KW-1133">Transmembrane helix</keyword>
<keyword evidence="6" id="KW-0472">Membrane</keyword>
<dbReference type="SUPFAM" id="SSF53187">
    <property type="entry name" value="Zn-dependent exopeptidases"/>
    <property type="match status" value="1"/>
</dbReference>
<dbReference type="FunFam" id="3.30.70.360:FF:000001">
    <property type="entry name" value="N-acetyldiaminopimelate deacetylase"/>
    <property type="match status" value="1"/>
</dbReference>
<evidence type="ECO:0000256" key="1">
    <source>
        <dbReference type="ARBA" id="ARBA00006153"/>
    </source>
</evidence>
<evidence type="ECO:0000256" key="3">
    <source>
        <dbReference type="ARBA" id="ARBA00022801"/>
    </source>
</evidence>
<dbReference type="Pfam" id="PF01546">
    <property type="entry name" value="Peptidase_M20"/>
    <property type="match status" value="1"/>
</dbReference>
<proteinExistence type="inferred from homology"/>
<feature type="binding site" evidence="5">
    <location>
        <position position="230"/>
    </location>
    <ligand>
        <name>Mn(2+)</name>
        <dbReference type="ChEBI" id="CHEBI:29035"/>
        <label>2</label>
    </ligand>
</feature>
<dbReference type="PIRSF" id="PIRSF005962">
    <property type="entry name" value="Pept_M20D_amidohydro"/>
    <property type="match status" value="1"/>
</dbReference>
<keyword evidence="3" id="KW-0378">Hydrolase</keyword>
<organism evidence="8 9">
    <name type="scientific">Salix dunnii</name>
    <dbReference type="NCBI Taxonomy" id="1413687"/>
    <lineage>
        <taxon>Eukaryota</taxon>
        <taxon>Viridiplantae</taxon>
        <taxon>Streptophyta</taxon>
        <taxon>Embryophyta</taxon>
        <taxon>Tracheophyta</taxon>
        <taxon>Spermatophyta</taxon>
        <taxon>Magnoliopsida</taxon>
        <taxon>eudicotyledons</taxon>
        <taxon>Gunneridae</taxon>
        <taxon>Pentapetalae</taxon>
        <taxon>rosids</taxon>
        <taxon>fabids</taxon>
        <taxon>Malpighiales</taxon>
        <taxon>Salicaceae</taxon>
        <taxon>Saliceae</taxon>
        <taxon>Salix</taxon>
    </lineage>
</organism>
<dbReference type="AlphaFoldDB" id="A0A835MU30"/>
<reference evidence="8 9" key="1">
    <citation type="submission" date="2020-10" db="EMBL/GenBank/DDBJ databases">
        <title>Plant Genome Project.</title>
        <authorList>
            <person name="Zhang R.-G."/>
        </authorList>
    </citation>
    <scope>NUCLEOTIDE SEQUENCE [LARGE SCALE GENOMIC DNA]</scope>
    <source>
        <strain evidence="8">FAFU-HL-1</strain>
        <tissue evidence="8">Leaf</tissue>
    </source>
</reference>
<dbReference type="EMBL" id="JADGMS010000010">
    <property type="protein sequence ID" value="KAF9673491.1"/>
    <property type="molecule type" value="Genomic_DNA"/>
</dbReference>
<dbReference type="PANTHER" id="PTHR11014">
    <property type="entry name" value="PEPTIDASE M20 FAMILY MEMBER"/>
    <property type="match status" value="1"/>
</dbReference>
<comment type="caution">
    <text evidence="8">The sequence shown here is derived from an EMBL/GenBank/DDBJ whole genome shotgun (WGS) entry which is preliminary data.</text>
</comment>
<dbReference type="InterPro" id="IPR044757">
    <property type="entry name" value="ILR1-like_Hyd"/>
</dbReference>
<evidence type="ECO:0000256" key="4">
    <source>
        <dbReference type="ARBA" id="ARBA00023211"/>
    </source>
</evidence>
<protein>
    <recommendedName>
        <fullName evidence="7">Peptidase M20 dimerisation domain-containing protein</fullName>
    </recommendedName>
</protein>
<keyword evidence="6" id="KW-0812">Transmembrane</keyword>
<evidence type="ECO:0000313" key="8">
    <source>
        <dbReference type="EMBL" id="KAF9673491.1"/>
    </source>
</evidence>
<feature type="binding site" evidence="5">
    <location>
        <position position="433"/>
    </location>
    <ligand>
        <name>Mn(2+)</name>
        <dbReference type="ChEBI" id="CHEBI:29035"/>
        <label>2</label>
    </ligand>
</feature>
<name>A0A835MU30_9ROSI</name>
<comment type="similarity">
    <text evidence="1">Belongs to the peptidase M20 family.</text>
</comment>
<dbReference type="OrthoDB" id="6119954at2759"/>
<dbReference type="Pfam" id="PF07687">
    <property type="entry name" value="M20_dimer"/>
    <property type="match status" value="1"/>
</dbReference>
<accession>A0A835MU30</accession>
<feature type="binding site" evidence="5">
    <location>
        <position position="206"/>
    </location>
    <ligand>
        <name>Mn(2+)</name>
        <dbReference type="ChEBI" id="CHEBI:29035"/>
        <label>2</label>
    </ligand>
</feature>
<evidence type="ECO:0000256" key="5">
    <source>
        <dbReference type="PIRSR" id="PIRSR005962-1"/>
    </source>
</evidence>
<comment type="cofactor">
    <cofactor evidence="5">
        <name>Mn(2+)</name>
        <dbReference type="ChEBI" id="CHEBI:29035"/>
    </cofactor>
    <text evidence="5">The Mn(2+) ion enhances activity.</text>
</comment>
<dbReference type="GO" id="GO:0046872">
    <property type="term" value="F:metal ion binding"/>
    <property type="evidence" value="ECO:0007669"/>
    <property type="project" value="UniProtKB-KW"/>
</dbReference>
<dbReference type="GO" id="GO:0010179">
    <property type="term" value="F:IAA-Ala conjugate hydrolase activity"/>
    <property type="evidence" value="ECO:0007669"/>
    <property type="project" value="TreeGrafter"/>
</dbReference>
<dbReference type="NCBIfam" id="TIGR01891">
    <property type="entry name" value="amidohydrolases"/>
    <property type="match status" value="1"/>
</dbReference>
<dbReference type="Proteomes" id="UP000657918">
    <property type="component" value="Unassembled WGS sequence"/>
</dbReference>